<evidence type="ECO:0000256" key="1">
    <source>
        <dbReference type="ARBA" id="ARBA00001946"/>
    </source>
</evidence>
<organism evidence="17 18">
    <name type="scientific">Anaerovibrio lipolyticus</name>
    <dbReference type="NCBI Taxonomy" id="82374"/>
    <lineage>
        <taxon>Bacteria</taxon>
        <taxon>Bacillati</taxon>
        <taxon>Bacillota</taxon>
        <taxon>Negativicutes</taxon>
        <taxon>Selenomonadales</taxon>
        <taxon>Selenomonadaceae</taxon>
        <taxon>Anaerovibrio</taxon>
    </lineage>
</organism>
<dbReference type="InterPro" id="IPR000023">
    <property type="entry name" value="Phosphofructokinase_dom"/>
</dbReference>
<evidence type="ECO:0000256" key="2">
    <source>
        <dbReference type="ARBA" id="ARBA00002659"/>
    </source>
</evidence>
<feature type="binding site" evidence="15">
    <location>
        <position position="164"/>
    </location>
    <ligand>
        <name>substrate</name>
        <note>ligand shared between dimeric partners</note>
    </ligand>
</feature>
<dbReference type="GO" id="GO:0005945">
    <property type="term" value="C:6-phosphofructokinase complex"/>
    <property type="evidence" value="ECO:0007669"/>
    <property type="project" value="TreeGrafter"/>
</dbReference>
<keyword evidence="8 15" id="KW-0479">Metal-binding</keyword>
<dbReference type="PROSITE" id="PS00433">
    <property type="entry name" value="PHOSPHOFRUCTOKINASE"/>
    <property type="match status" value="1"/>
</dbReference>
<dbReference type="GO" id="GO:0070095">
    <property type="term" value="F:fructose-6-phosphate binding"/>
    <property type="evidence" value="ECO:0007669"/>
    <property type="project" value="TreeGrafter"/>
</dbReference>
<comment type="activity regulation">
    <text evidence="15">Allosterically activated by ADP and other diphosphonucleosides, and allosterically inhibited by phosphoenolpyruvate.</text>
</comment>
<protein>
    <recommendedName>
        <fullName evidence="15">ATP-dependent 6-phosphofructokinase</fullName>
        <shortName evidence="15">ATP-PFK</shortName>
        <shortName evidence="15">Phosphofructokinase</shortName>
        <ecNumber evidence="15">2.7.1.11</ecNumber>
    </recommendedName>
    <alternativeName>
        <fullName evidence="15">Phosphohexokinase</fullName>
    </alternativeName>
</protein>
<comment type="caution">
    <text evidence="15">Lacks conserved residue(s) required for the propagation of feature annotation.</text>
</comment>
<dbReference type="PANTHER" id="PTHR13697">
    <property type="entry name" value="PHOSPHOFRUCTOKINASE"/>
    <property type="match status" value="1"/>
</dbReference>
<evidence type="ECO:0000256" key="10">
    <source>
        <dbReference type="ARBA" id="ARBA00022777"/>
    </source>
</evidence>
<dbReference type="GO" id="GO:0061621">
    <property type="term" value="P:canonical glycolysis"/>
    <property type="evidence" value="ECO:0007669"/>
    <property type="project" value="TreeGrafter"/>
</dbReference>
<proteinExistence type="inferred from homology"/>
<dbReference type="GO" id="GO:0006002">
    <property type="term" value="P:fructose 6-phosphate metabolic process"/>
    <property type="evidence" value="ECO:0007669"/>
    <property type="project" value="UniProtKB-UniRule"/>
</dbReference>
<evidence type="ECO:0000313" key="17">
    <source>
        <dbReference type="EMBL" id="KHM51248.1"/>
    </source>
</evidence>
<dbReference type="AlphaFoldDB" id="A0A0B2JX45"/>
<feature type="binding site" description="in other chain" evidence="15">
    <location>
        <begin position="187"/>
        <end position="189"/>
    </location>
    <ligand>
        <name>ADP</name>
        <dbReference type="ChEBI" id="CHEBI:456216"/>
        <note>allosteric activator; ligand shared between dimeric partners</note>
    </ligand>
</feature>
<dbReference type="HAMAP" id="MF_00339">
    <property type="entry name" value="Phosphofructokinase_I_B1"/>
    <property type="match status" value="1"/>
</dbReference>
<dbReference type="GO" id="GO:0042802">
    <property type="term" value="F:identical protein binding"/>
    <property type="evidence" value="ECO:0007669"/>
    <property type="project" value="TreeGrafter"/>
</dbReference>
<dbReference type="FunFam" id="3.40.50.450:FF:000001">
    <property type="entry name" value="ATP-dependent 6-phosphofructokinase"/>
    <property type="match status" value="1"/>
</dbReference>
<evidence type="ECO:0000256" key="9">
    <source>
        <dbReference type="ARBA" id="ARBA00022741"/>
    </source>
</evidence>
<feature type="binding site" description="in other chain" evidence="15">
    <location>
        <position position="156"/>
    </location>
    <ligand>
        <name>ADP</name>
        <dbReference type="ChEBI" id="CHEBI:456216"/>
        <note>allosteric activator; ligand shared between dimeric partners</note>
    </ligand>
</feature>
<dbReference type="InterPro" id="IPR012003">
    <property type="entry name" value="ATP_PFK_prok-type"/>
</dbReference>
<dbReference type="eggNOG" id="COG0205">
    <property type="taxonomic scope" value="Bacteria"/>
</dbReference>
<evidence type="ECO:0000256" key="6">
    <source>
        <dbReference type="ARBA" id="ARBA00022533"/>
    </source>
</evidence>
<name>A0A0B2JX45_9FIRM</name>
<feature type="binding site" evidence="15">
    <location>
        <begin position="73"/>
        <end position="74"/>
    </location>
    <ligand>
        <name>ATP</name>
        <dbReference type="ChEBI" id="CHEBI:30616"/>
    </ligand>
</feature>
<feature type="binding site" description="in other chain" evidence="15">
    <location>
        <begin position="256"/>
        <end position="259"/>
    </location>
    <ligand>
        <name>substrate</name>
        <note>ligand shared between dimeric partners</note>
    </ligand>
</feature>
<feature type="binding site" description="in other chain" evidence="15">
    <location>
        <begin position="215"/>
        <end position="217"/>
    </location>
    <ligand>
        <name>ADP</name>
        <dbReference type="ChEBI" id="CHEBI:456216"/>
        <note>allosteric activator; ligand shared between dimeric partners</note>
    </ligand>
</feature>
<dbReference type="SUPFAM" id="SSF53784">
    <property type="entry name" value="Phosphofructokinase"/>
    <property type="match status" value="1"/>
</dbReference>
<dbReference type="InterPro" id="IPR022953">
    <property type="entry name" value="ATP_PFK"/>
</dbReference>
<evidence type="ECO:0000256" key="8">
    <source>
        <dbReference type="ARBA" id="ARBA00022723"/>
    </source>
</evidence>
<comment type="subcellular location">
    <subcellularLocation>
        <location evidence="3 15">Cytoplasm</location>
    </subcellularLocation>
</comment>
<evidence type="ECO:0000259" key="16">
    <source>
        <dbReference type="Pfam" id="PF00365"/>
    </source>
</evidence>
<feature type="binding site" evidence="15">
    <location>
        <position position="250"/>
    </location>
    <ligand>
        <name>substrate</name>
        <note>ligand shared between dimeric partners</note>
    </ligand>
</feature>
<dbReference type="PIRSF" id="PIRSF000532">
    <property type="entry name" value="ATP_PFK_prok"/>
    <property type="match status" value="1"/>
</dbReference>
<evidence type="ECO:0000256" key="4">
    <source>
        <dbReference type="ARBA" id="ARBA00004679"/>
    </source>
</evidence>
<dbReference type="PANTHER" id="PTHR13697:SF4">
    <property type="entry name" value="ATP-DEPENDENT 6-PHOSPHOFRUCTOKINASE"/>
    <property type="match status" value="1"/>
</dbReference>
<evidence type="ECO:0000256" key="5">
    <source>
        <dbReference type="ARBA" id="ARBA00022490"/>
    </source>
</evidence>
<comment type="caution">
    <text evidence="17">The sequence shown here is derived from an EMBL/GenBank/DDBJ whole genome shotgun (WGS) entry which is preliminary data.</text>
</comment>
<feature type="binding site" evidence="15">
    <location>
        <begin position="22"/>
        <end position="26"/>
    </location>
    <ligand>
        <name>ADP</name>
        <dbReference type="ChEBI" id="CHEBI:456216"/>
        <note>allosteric activator; ligand shared between dimeric partners</note>
    </ligand>
</feature>
<dbReference type="Gene3D" id="3.40.50.450">
    <property type="match status" value="1"/>
</dbReference>
<evidence type="ECO:0000256" key="14">
    <source>
        <dbReference type="ARBA" id="ARBA00048070"/>
    </source>
</evidence>
<evidence type="ECO:0000313" key="18">
    <source>
        <dbReference type="Proteomes" id="UP000030993"/>
    </source>
</evidence>
<accession>A0A0B2JX45</accession>
<comment type="cofactor">
    <cofactor evidence="1 15">
        <name>Mg(2+)</name>
        <dbReference type="ChEBI" id="CHEBI:18420"/>
    </cofactor>
</comment>
<keyword evidence="11 15" id="KW-0067">ATP-binding</keyword>
<keyword evidence="10 15" id="KW-0418">Kinase</keyword>
<dbReference type="GO" id="GO:0003872">
    <property type="term" value="F:6-phosphofructokinase activity"/>
    <property type="evidence" value="ECO:0007669"/>
    <property type="project" value="UniProtKB-UniRule"/>
</dbReference>
<evidence type="ECO:0000256" key="11">
    <source>
        <dbReference type="ARBA" id="ARBA00022840"/>
    </source>
</evidence>
<feature type="domain" description="Phosphofructokinase" evidence="16">
    <location>
        <begin position="4"/>
        <end position="281"/>
    </location>
</feature>
<dbReference type="InterPro" id="IPR035966">
    <property type="entry name" value="PKF_sf"/>
</dbReference>
<dbReference type="GO" id="GO:0030388">
    <property type="term" value="P:fructose 1,6-bisphosphate metabolic process"/>
    <property type="evidence" value="ECO:0007669"/>
    <property type="project" value="TreeGrafter"/>
</dbReference>
<keyword evidence="13 15" id="KW-0324">Glycolysis</keyword>
<dbReference type="PRINTS" id="PR00476">
    <property type="entry name" value="PHFRCTKINASE"/>
</dbReference>
<keyword evidence="18" id="KW-1185">Reference proteome</keyword>
<dbReference type="Gene3D" id="3.40.50.460">
    <property type="entry name" value="Phosphofructokinase domain"/>
    <property type="match status" value="1"/>
</dbReference>
<evidence type="ECO:0000256" key="3">
    <source>
        <dbReference type="ARBA" id="ARBA00004496"/>
    </source>
</evidence>
<dbReference type="FunFam" id="3.40.50.460:FF:000002">
    <property type="entry name" value="ATP-dependent 6-phosphofructokinase"/>
    <property type="match status" value="1"/>
</dbReference>
<evidence type="ECO:0000256" key="7">
    <source>
        <dbReference type="ARBA" id="ARBA00022679"/>
    </source>
</evidence>
<dbReference type="Proteomes" id="UP000030993">
    <property type="component" value="Unassembled WGS sequence"/>
</dbReference>
<dbReference type="Pfam" id="PF00365">
    <property type="entry name" value="PFK"/>
    <property type="match status" value="1"/>
</dbReference>
<keyword evidence="9 15" id="KW-0547">Nucleotide-binding</keyword>
<comment type="pathway">
    <text evidence="4 15">Carbohydrate degradation; glycolysis; D-glyceraldehyde 3-phosphate and glycerone phosphate from D-glucose: step 3/4.</text>
</comment>
<keyword evidence="7 15" id="KW-0808">Transferase</keyword>
<evidence type="ECO:0000256" key="13">
    <source>
        <dbReference type="ARBA" id="ARBA00023152"/>
    </source>
</evidence>
<dbReference type="NCBIfam" id="NF002872">
    <property type="entry name" value="PRK03202.1"/>
    <property type="match status" value="1"/>
</dbReference>
<evidence type="ECO:0000256" key="12">
    <source>
        <dbReference type="ARBA" id="ARBA00022842"/>
    </source>
</evidence>
<dbReference type="NCBIfam" id="TIGR02482">
    <property type="entry name" value="PFKA_ATP"/>
    <property type="match status" value="1"/>
</dbReference>
<dbReference type="InterPro" id="IPR012828">
    <property type="entry name" value="PFKA_ATP_prok"/>
</dbReference>
<dbReference type="InterPro" id="IPR015912">
    <property type="entry name" value="Phosphofructokinase_CS"/>
</dbReference>
<dbReference type="GO" id="GO:0048029">
    <property type="term" value="F:monosaccharide binding"/>
    <property type="evidence" value="ECO:0007669"/>
    <property type="project" value="TreeGrafter"/>
</dbReference>
<reference evidence="17 18" key="1">
    <citation type="journal article" date="2013" name="PLoS ONE">
        <title>Identification and characterization of three novel lipases belonging to families II and V from Anaerovibrio lipolyticus 5ST.</title>
        <authorList>
            <person name="Prive F."/>
            <person name="Kaderbhai N.N."/>
            <person name="Girdwood S."/>
            <person name="Worgan H.J."/>
            <person name="Pinloche E."/>
            <person name="Scollan N.D."/>
            <person name="Huws S.A."/>
            <person name="Newbold C.J."/>
        </authorList>
    </citation>
    <scope>NUCLEOTIDE SEQUENCE [LARGE SCALE GENOMIC DNA]</scope>
    <source>
        <strain evidence="17 18">5S</strain>
    </source>
</reference>
<dbReference type="STRING" id="82374.NZ47_11650"/>
<dbReference type="GO" id="GO:0016208">
    <property type="term" value="F:AMP binding"/>
    <property type="evidence" value="ECO:0007669"/>
    <property type="project" value="TreeGrafter"/>
</dbReference>
<comment type="function">
    <text evidence="2 15">Catalyzes the phosphorylation of D-fructose 6-phosphate to fructose 1,6-bisphosphate by ATP, the first committing step of glycolysis.</text>
</comment>
<dbReference type="GO" id="GO:0005524">
    <property type="term" value="F:ATP binding"/>
    <property type="evidence" value="ECO:0007669"/>
    <property type="project" value="UniProtKB-UniRule"/>
</dbReference>
<comment type="catalytic activity">
    <reaction evidence="14 15">
        <text>beta-D-fructose 6-phosphate + ATP = beta-D-fructose 1,6-bisphosphate + ADP + H(+)</text>
        <dbReference type="Rhea" id="RHEA:16109"/>
        <dbReference type="ChEBI" id="CHEBI:15378"/>
        <dbReference type="ChEBI" id="CHEBI:30616"/>
        <dbReference type="ChEBI" id="CHEBI:32966"/>
        <dbReference type="ChEBI" id="CHEBI:57634"/>
        <dbReference type="ChEBI" id="CHEBI:456216"/>
        <dbReference type="EC" id="2.7.1.11"/>
    </reaction>
</comment>
<sequence>MLHNIAVLTSGNDCPAMNACIRAVVRTAVHQGVHIWGVHNGYKGLVNDEIEELNTRSVGDMIQRGGTFLGIARSGEFFEEDGRRQGYENLKKHGIEGLIVIGGSGSIKGAATMSKEFGMPVIGIPATIENDVWGTDYTIGSDTAANTVVDAINKLRDTACAHRRIVLIEVMGKTSGWLAMTAGIAGGAEYVLVPETKSNIDQICEEIRADYAKGKKYSLLVVADGALKGMGVTTTELGKQIQEKTEIDTRVTVLGHIQRGGSPTVEDRINASMLGEKAVLAIINGKKDVVVGFDTGMVVEIPIDEATNNRKTLDTEFIRLSKVLA</sequence>
<feature type="binding site" description="in other chain" evidence="15">
    <location>
        <position position="213"/>
    </location>
    <ligand>
        <name>ADP</name>
        <dbReference type="ChEBI" id="CHEBI:456216"/>
        <note>allosteric activator; ligand shared between dimeric partners</note>
    </ligand>
</feature>
<gene>
    <name evidence="15" type="primary">pfkA</name>
    <name evidence="17" type="ORF">NZ47_11650</name>
</gene>
<dbReference type="EC" id="2.7.1.11" evidence="15"/>
<dbReference type="GO" id="GO:0046872">
    <property type="term" value="F:metal ion binding"/>
    <property type="evidence" value="ECO:0007669"/>
    <property type="project" value="UniProtKB-KW"/>
</dbReference>
<evidence type="ECO:0000256" key="15">
    <source>
        <dbReference type="HAMAP-Rule" id="MF_00339"/>
    </source>
</evidence>
<comment type="subunit">
    <text evidence="15">Homotetramer.</text>
</comment>
<dbReference type="EMBL" id="JSCE01000213">
    <property type="protein sequence ID" value="KHM51248.1"/>
    <property type="molecule type" value="Genomic_DNA"/>
</dbReference>
<keyword evidence="6 15" id="KW-0021">Allosteric enzyme</keyword>
<comment type="similarity">
    <text evidence="15">Belongs to the phosphofructokinase type A (PFKA) family. ATP-dependent PFK group I subfamily. Prokaryotic clade 'B1' sub-subfamily.</text>
</comment>
<keyword evidence="5 15" id="KW-0963">Cytoplasm</keyword>
<dbReference type="RefSeq" id="WP_039210930.1">
    <property type="nucleotide sequence ID" value="NZ_JSCE01000213.1"/>
</dbReference>
<dbReference type="UniPathway" id="UPA00109">
    <property type="reaction ID" value="UER00182"/>
</dbReference>
<keyword evidence="12 15" id="KW-0460">Magnesium</keyword>